<feature type="compositionally biased region" description="Basic and acidic residues" evidence="1">
    <location>
        <begin position="126"/>
        <end position="141"/>
    </location>
</feature>
<dbReference type="EMBL" id="JAYKXP010000363">
    <property type="protein sequence ID" value="KAK7014449.1"/>
    <property type="molecule type" value="Genomic_DNA"/>
</dbReference>
<evidence type="ECO:0000313" key="2">
    <source>
        <dbReference type="EMBL" id="KAK7014449.1"/>
    </source>
</evidence>
<accession>A0AAW0AP53</accession>
<keyword evidence="3" id="KW-1185">Reference proteome</keyword>
<evidence type="ECO:0000313" key="3">
    <source>
        <dbReference type="Proteomes" id="UP001383192"/>
    </source>
</evidence>
<feature type="region of interest" description="Disordered" evidence="1">
    <location>
        <begin position="58"/>
        <end position="184"/>
    </location>
</feature>
<feature type="compositionally biased region" description="Acidic residues" evidence="1">
    <location>
        <begin position="99"/>
        <end position="125"/>
    </location>
</feature>
<dbReference type="Proteomes" id="UP001383192">
    <property type="component" value="Unassembled WGS sequence"/>
</dbReference>
<gene>
    <name evidence="2" type="ORF">VNI00_019359</name>
</gene>
<name>A0AAW0AP53_9AGAR</name>
<feature type="compositionally biased region" description="Acidic residues" evidence="1">
    <location>
        <begin position="79"/>
        <end position="89"/>
    </location>
</feature>
<comment type="caution">
    <text evidence="2">The sequence shown here is derived from an EMBL/GenBank/DDBJ whole genome shotgun (WGS) entry which is preliminary data.</text>
</comment>
<reference evidence="2 3" key="1">
    <citation type="submission" date="2024-01" db="EMBL/GenBank/DDBJ databases">
        <title>A draft genome for a cacao thread blight-causing isolate of Paramarasmius palmivorus.</title>
        <authorList>
            <person name="Baruah I.K."/>
            <person name="Bukari Y."/>
            <person name="Amoako-Attah I."/>
            <person name="Meinhardt L.W."/>
            <person name="Bailey B.A."/>
            <person name="Cohen S.P."/>
        </authorList>
    </citation>
    <scope>NUCLEOTIDE SEQUENCE [LARGE SCALE GENOMIC DNA]</scope>
    <source>
        <strain evidence="2 3">GH-12</strain>
    </source>
</reference>
<dbReference type="AlphaFoldDB" id="A0AAW0AP53"/>
<evidence type="ECO:0000256" key="1">
    <source>
        <dbReference type="SAM" id="MobiDB-lite"/>
    </source>
</evidence>
<protein>
    <submittedName>
        <fullName evidence="2">Uncharacterized protein</fullName>
    </submittedName>
</protein>
<feature type="compositionally biased region" description="Pro residues" evidence="1">
    <location>
        <begin position="154"/>
        <end position="166"/>
    </location>
</feature>
<organism evidence="2 3">
    <name type="scientific">Paramarasmius palmivorus</name>
    <dbReference type="NCBI Taxonomy" id="297713"/>
    <lineage>
        <taxon>Eukaryota</taxon>
        <taxon>Fungi</taxon>
        <taxon>Dikarya</taxon>
        <taxon>Basidiomycota</taxon>
        <taxon>Agaricomycotina</taxon>
        <taxon>Agaricomycetes</taxon>
        <taxon>Agaricomycetidae</taxon>
        <taxon>Agaricales</taxon>
        <taxon>Marasmiineae</taxon>
        <taxon>Marasmiaceae</taxon>
        <taxon>Paramarasmius</taxon>
    </lineage>
</organism>
<proteinExistence type="predicted"/>
<sequence length="237" mass="26128">MDTPDISVELAPAQTVNSVTSTINGLAEGSLCMEDLDALDSFTEEEMATLITQNEVEQAVHRDSNRLFPPAGTSASQEETVEEDTELAEEFEKGFGFSEESDKEEQDLEKEQEQDKEDSEQESEADTDKPVSEEDKGTPAEEEKDDQPESPSIGPKPKPRTPSPKRPPPKEESFDSDEEEDNMSKAVKAFNDCTKLKDDGSNWGMWAMRVELAAKSIGYGKYLTTAEEGDADADNTT</sequence>